<dbReference type="PATRIC" id="fig|1618344.3.peg.397"/>
<dbReference type="InterPro" id="IPR004161">
    <property type="entry name" value="EFTu-like_2"/>
</dbReference>
<evidence type="ECO:0000256" key="2">
    <source>
        <dbReference type="ARBA" id="ARBA00022475"/>
    </source>
</evidence>
<feature type="binding site" evidence="12">
    <location>
        <begin position="26"/>
        <end position="31"/>
    </location>
    <ligand>
        <name>GTP</name>
        <dbReference type="ChEBI" id="CHEBI:37565"/>
    </ligand>
</feature>
<organism evidence="14 15">
    <name type="scientific">candidate division CPR2 bacterium GW2011_GWC1_41_48</name>
    <dbReference type="NCBI Taxonomy" id="1618344"/>
    <lineage>
        <taxon>Bacteria</taxon>
        <taxon>Bacteria division CPR2</taxon>
    </lineage>
</organism>
<dbReference type="NCBIfam" id="TIGR01393">
    <property type="entry name" value="lepA"/>
    <property type="match status" value="1"/>
</dbReference>
<dbReference type="SMART" id="SM00838">
    <property type="entry name" value="EFG_C"/>
    <property type="match status" value="1"/>
</dbReference>
<dbReference type="InterPro" id="IPR035647">
    <property type="entry name" value="EFG_III/V"/>
</dbReference>
<evidence type="ECO:0000256" key="11">
    <source>
        <dbReference type="ARBA" id="ARBA00066744"/>
    </source>
</evidence>
<comment type="subcellular location">
    <subcellularLocation>
        <location evidence="12">Cell membrane</location>
        <topology evidence="12">Peripheral membrane protein</topology>
        <orientation evidence="12">Cytoplasmic side</orientation>
    </subcellularLocation>
</comment>
<dbReference type="GO" id="GO:0003924">
    <property type="term" value="F:GTPase activity"/>
    <property type="evidence" value="ECO:0007669"/>
    <property type="project" value="UniProtKB-UniRule"/>
</dbReference>
<comment type="similarity">
    <text evidence="10">Belongs to the GTP-binding elongation factor family. LepA subfamily.</text>
</comment>
<reference evidence="14 15" key="1">
    <citation type="journal article" date="2015" name="Nature">
        <title>rRNA introns, odd ribosomes, and small enigmatic genomes across a large radiation of phyla.</title>
        <authorList>
            <person name="Brown C.T."/>
            <person name="Hug L.A."/>
            <person name="Thomas B.C."/>
            <person name="Sharon I."/>
            <person name="Castelle C.J."/>
            <person name="Singh A."/>
            <person name="Wilkins M.J."/>
            <person name="Williams K.H."/>
            <person name="Banfield J.F."/>
        </authorList>
    </citation>
    <scope>NUCLEOTIDE SEQUENCE [LARGE SCALE GENOMIC DNA]</scope>
</reference>
<evidence type="ECO:0000256" key="5">
    <source>
        <dbReference type="ARBA" id="ARBA00022917"/>
    </source>
</evidence>
<evidence type="ECO:0000256" key="9">
    <source>
        <dbReference type="ARBA" id="ARBA00057626"/>
    </source>
</evidence>
<dbReference type="PROSITE" id="PS51722">
    <property type="entry name" value="G_TR_2"/>
    <property type="match status" value="1"/>
</dbReference>
<comment type="function">
    <text evidence="9 12">Required for accurate and efficient protein synthesis under certain stress conditions. May act as a fidelity factor of the translation reaction, by catalyzing a one-codon backward translocation of tRNAs on improperly translocated ribosomes. Back-translocation proceeds from a post-translocation (POST) complex to a pre-translocation (PRE) complex, thus giving elongation factor G a second chance to translocate the tRNAs correctly. Binds to ribosomes in a GTP-dependent manner.</text>
</comment>
<dbReference type="Gene3D" id="3.30.70.240">
    <property type="match status" value="1"/>
</dbReference>
<dbReference type="CDD" id="cd16260">
    <property type="entry name" value="EF4_III"/>
    <property type="match status" value="1"/>
</dbReference>
<feature type="binding site" evidence="12">
    <location>
        <begin position="142"/>
        <end position="145"/>
    </location>
    <ligand>
        <name>GTP</name>
        <dbReference type="ChEBI" id="CHEBI:37565"/>
    </ligand>
</feature>
<evidence type="ECO:0000256" key="1">
    <source>
        <dbReference type="ARBA" id="ARBA00005454"/>
    </source>
</evidence>
<keyword evidence="4 12" id="KW-0378">Hydrolase</keyword>
<dbReference type="Proteomes" id="UP000033869">
    <property type="component" value="Unassembled WGS sequence"/>
</dbReference>
<evidence type="ECO:0000256" key="10">
    <source>
        <dbReference type="ARBA" id="ARBA00061052"/>
    </source>
</evidence>
<dbReference type="GO" id="GO:0043022">
    <property type="term" value="F:ribosome binding"/>
    <property type="evidence" value="ECO:0007669"/>
    <property type="project" value="UniProtKB-UniRule"/>
</dbReference>
<evidence type="ECO:0000313" key="15">
    <source>
        <dbReference type="Proteomes" id="UP000033869"/>
    </source>
</evidence>
<dbReference type="Gene3D" id="3.40.50.300">
    <property type="entry name" value="P-loop containing nucleotide triphosphate hydrolases"/>
    <property type="match status" value="1"/>
</dbReference>
<dbReference type="InterPro" id="IPR038363">
    <property type="entry name" value="LepA_C_sf"/>
</dbReference>
<dbReference type="Gene3D" id="3.30.70.2570">
    <property type="entry name" value="Elongation factor 4, C-terminal domain"/>
    <property type="match status" value="1"/>
</dbReference>
<dbReference type="InterPro" id="IPR013842">
    <property type="entry name" value="LepA_CTD"/>
</dbReference>
<dbReference type="Pfam" id="PF06421">
    <property type="entry name" value="LepA_C"/>
    <property type="match status" value="1"/>
</dbReference>
<evidence type="ECO:0000313" key="14">
    <source>
        <dbReference type="EMBL" id="KKS09287.1"/>
    </source>
</evidence>
<dbReference type="PRINTS" id="PR00315">
    <property type="entry name" value="ELONGATNFCT"/>
</dbReference>
<dbReference type="GO" id="GO:0005886">
    <property type="term" value="C:plasma membrane"/>
    <property type="evidence" value="ECO:0007669"/>
    <property type="project" value="UniProtKB-SubCell"/>
</dbReference>
<keyword evidence="7 12" id="KW-0472">Membrane</keyword>
<dbReference type="PANTHER" id="PTHR43512:SF4">
    <property type="entry name" value="TRANSLATION FACTOR GUF1 HOMOLOG, CHLOROPLASTIC"/>
    <property type="match status" value="1"/>
</dbReference>
<dbReference type="GO" id="GO:0003746">
    <property type="term" value="F:translation elongation factor activity"/>
    <property type="evidence" value="ECO:0007669"/>
    <property type="project" value="UniProtKB-UniRule"/>
</dbReference>
<evidence type="ECO:0000256" key="8">
    <source>
        <dbReference type="ARBA" id="ARBA00050293"/>
    </source>
</evidence>
<comment type="similarity">
    <text evidence="1 12">Belongs to the TRAFAC class translation factor GTPase superfamily. Classic translation factor GTPase family. LepA subfamily.</text>
</comment>
<dbReference type="CDD" id="cd03709">
    <property type="entry name" value="lepA_C"/>
    <property type="match status" value="1"/>
</dbReference>
<dbReference type="NCBIfam" id="TIGR00231">
    <property type="entry name" value="small_GTP"/>
    <property type="match status" value="1"/>
</dbReference>
<keyword evidence="14" id="KW-0251">Elongation factor</keyword>
<dbReference type="PANTHER" id="PTHR43512">
    <property type="entry name" value="TRANSLATION FACTOR GUF1-RELATED"/>
    <property type="match status" value="1"/>
</dbReference>
<dbReference type="Pfam" id="PF00009">
    <property type="entry name" value="GTP_EFTU"/>
    <property type="match status" value="1"/>
</dbReference>
<accession>A0A0G0WB36</accession>
<dbReference type="PROSITE" id="PS00301">
    <property type="entry name" value="G_TR_1"/>
    <property type="match status" value="1"/>
</dbReference>
<dbReference type="EMBL" id="LCBL01000002">
    <property type="protein sequence ID" value="KKS09287.1"/>
    <property type="molecule type" value="Genomic_DNA"/>
</dbReference>
<evidence type="ECO:0000259" key="13">
    <source>
        <dbReference type="PROSITE" id="PS51722"/>
    </source>
</evidence>
<dbReference type="Pfam" id="PF03144">
    <property type="entry name" value="GTP_EFTU_D2"/>
    <property type="match status" value="1"/>
</dbReference>
<dbReference type="FunFam" id="3.30.70.240:FF:000007">
    <property type="entry name" value="Translation factor GUF1, mitochondrial"/>
    <property type="match status" value="1"/>
</dbReference>
<keyword evidence="6 12" id="KW-0342">GTP-binding</keyword>
<comment type="catalytic activity">
    <reaction evidence="8 12">
        <text>GTP + H2O = GDP + phosphate + H(+)</text>
        <dbReference type="Rhea" id="RHEA:19669"/>
        <dbReference type="ChEBI" id="CHEBI:15377"/>
        <dbReference type="ChEBI" id="CHEBI:15378"/>
        <dbReference type="ChEBI" id="CHEBI:37565"/>
        <dbReference type="ChEBI" id="CHEBI:43474"/>
        <dbReference type="ChEBI" id="CHEBI:58189"/>
        <dbReference type="EC" id="3.6.5.n1"/>
    </reaction>
</comment>
<evidence type="ECO:0000256" key="6">
    <source>
        <dbReference type="ARBA" id="ARBA00023134"/>
    </source>
</evidence>
<dbReference type="SUPFAM" id="SSF54980">
    <property type="entry name" value="EF-G C-terminal domain-like"/>
    <property type="match status" value="2"/>
</dbReference>
<gene>
    <name evidence="12" type="primary">lepA</name>
    <name evidence="14" type="ORF">UU65_C0002G0065</name>
</gene>
<dbReference type="GO" id="GO:0045727">
    <property type="term" value="P:positive regulation of translation"/>
    <property type="evidence" value="ECO:0007669"/>
    <property type="project" value="UniProtKB-UniRule"/>
</dbReference>
<evidence type="ECO:0000256" key="3">
    <source>
        <dbReference type="ARBA" id="ARBA00022741"/>
    </source>
</evidence>
<name>A0A0G0WB36_UNCC2</name>
<dbReference type="HAMAP" id="MF_00071">
    <property type="entry name" value="LepA"/>
    <property type="match status" value="1"/>
</dbReference>
<evidence type="ECO:0000256" key="7">
    <source>
        <dbReference type="ARBA" id="ARBA00023136"/>
    </source>
</evidence>
<dbReference type="InterPro" id="IPR006297">
    <property type="entry name" value="EF-4"/>
</dbReference>
<dbReference type="FunFam" id="3.40.50.300:FF:000078">
    <property type="entry name" value="Elongation factor 4"/>
    <property type="match status" value="1"/>
</dbReference>
<dbReference type="AlphaFoldDB" id="A0A0G0WB36"/>
<evidence type="ECO:0000256" key="4">
    <source>
        <dbReference type="ARBA" id="ARBA00022801"/>
    </source>
</evidence>
<dbReference type="InterPro" id="IPR000795">
    <property type="entry name" value="T_Tr_GTP-bd_dom"/>
</dbReference>
<dbReference type="SUPFAM" id="SSF50447">
    <property type="entry name" value="Translation proteins"/>
    <property type="match status" value="1"/>
</dbReference>
<dbReference type="FunFam" id="2.40.30.10:FF:000015">
    <property type="entry name" value="Translation factor GUF1, mitochondrial"/>
    <property type="match status" value="1"/>
</dbReference>
<sequence length="611" mass="68259">MLQKRHELLYNIPMNIRDFCIIAHIDHGKSTLADRLLEFTDTVSKREMKEQLLDQMDLERERGITIKLQPVRMNYNYGGETYELNLIDTPGHVDFTYEVSRSLAAVEGAVLLVDATQGIQAQTLTNLRLAQEQNLKIIPVINKIDLPSAEIDKVVEEMVNVIGVSEEEIILASGKDGSGVKELLDAIVERIPAPTMSQSVHSDVKALIFDSVFNSYKGVITYVRLVEGRIKKGDKLKFMATGKEAEAIEVGCFKPQLSPTDTIEEGEIGYIVTGLKSVRDAKVGDTITKAVNSRSGLEIRELAGFKEIKPFVFASIFMIDGEPADLRDALEKLQLNDASLTFDPENSPALGLGFRCGFLGLLHLDIVKERLEREYNLNLLVTTPSVSYEVTQQGGNKLRIHSPSELPDPATIEEIAEPYVKLEIITPSNYVGTVMELANDARGVYRDMSYLEETTAILAYEIPLAEIITNFYDDLKRVTSGYASYNYEFIGDIPGDLVKLDILVAGEKVDPLSLIVPREKAQYIGRPILENLRNVIPKQMFEVSLQAAIGSKVIARETISALRKDVIAKLYGGDYSRKRKLLEKQKAGKKKMKKIGRVDIPQEAFWAMLKK</sequence>
<dbReference type="FunFam" id="3.30.70.2570:FF:000001">
    <property type="entry name" value="Translation factor GUF1, mitochondrial"/>
    <property type="match status" value="1"/>
</dbReference>
<dbReference type="Gene3D" id="2.40.30.10">
    <property type="entry name" value="Translation factors"/>
    <property type="match status" value="1"/>
</dbReference>
<dbReference type="Pfam" id="PF00679">
    <property type="entry name" value="EFG_C"/>
    <property type="match status" value="1"/>
</dbReference>
<dbReference type="GO" id="GO:0005525">
    <property type="term" value="F:GTP binding"/>
    <property type="evidence" value="ECO:0007669"/>
    <property type="project" value="UniProtKB-UniRule"/>
</dbReference>
<proteinExistence type="inferred from homology"/>
<dbReference type="Gene3D" id="3.30.70.870">
    <property type="entry name" value="Elongation Factor G (Translational Gtpase), domain 3"/>
    <property type="match status" value="1"/>
</dbReference>
<dbReference type="InterPro" id="IPR031157">
    <property type="entry name" value="G_TR_CS"/>
</dbReference>
<evidence type="ECO:0000256" key="12">
    <source>
        <dbReference type="HAMAP-Rule" id="MF_00071"/>
    </source>
</evidence>
<dbReference type="InterPro" id="IPR035654">
    <property type="entry name" value="LepA_IV"/>
</dbReference>
<dbReference type="InterPro" id="IPR000640">
    <property type="entry name" value="EFG_V-like"/>
</dbReference>
<protein>
    <recommendedName>
        <fullName evidence="11 12">Elongation factor 4</fullName>
        <shortName evidence="12">EF-4</shortName>
        <ecNumber evidence="11 12">3.6.5.n1</ecNumber>
    </recommendedName>
    <alternativeName>
        <fullName evidence="12">Ribosomal back-translocase LepA</fullName>
    </alternativeName>
</protein>
<comment type="caution">
    <text evidence="14">The sequence shown here is derived from an EMBL/GenBank/DDBJ whole genome shotgun (WGS) entry which is preliminary data.</text>
</comment>
<dbReference type="EC" id="3.6.5.n1" evidence="11 12"/>
<keyword evidence="5 12" id="KW-0648">Protein biosynthesis</keyword>
<dbReference type="InterPro" id="IPR005225">
    <property type="entry name" value="Small_GTP-bd"/>
</dbReference>
<feature type="domain" description="Tr-type G" evidence="13">
    <location>
        <begin position="14"/>
        <end position="195"/>
    </location>
</feature>
<dbReference type="CDD" id="cd01890">
    <property type="entry name" value="LepA"/>
    <property type="match status" value="1"/>
</dbReference>
<dbReference type="CDD" id="cd03699">
    <property type="entry name" value="EF4_II"/>
    <property type="match status" value="1"/>
</dbReference>
<dbReference type="SUPFAM" id="SSF52540">
    <property type="entry name" value="P-loop containing nucleoside triphosphate hydrolases"/>
    <property type="match status" value="1"/>
</dbReference>
<keyword evidence="2 12" id="KW-1003">Cell membrane</keyword>
<dbReference type="InterPro" id="IPR009000">
    <property type="entry name" value="Transl_B-barrel_sf"/>
</dbReference>
<keyword evidence="3 12" id="KW-0547">Nucleotide-binding</keyword>
<dbReference type="InterPro" id="IPR027417">
    <property type="entry name" value="P-loop_NTPase"/>
</dbReference>